<organism evidence="1 2">
    <name type="scientific">Dehalococcoides mccartyi</name>
    <dbReference type="NCBI Taxonomy" id="61435"/>
    <lineage>
        <taxon>Bacteria</taxon>
        <taxon>Bacillati</taxon>
        <taxon>Chloroflexota</taxon>
        <taxon>Dehalococcoidia</taxon>
        <taxon>Dehalococcoidales</taxon>
        <taxon>Dehalococcoidaceae</taxon>
        <taxon>Dehalococcoides</taxon>
    </lineage>
</organism>
<dbReference type="EMBL" id="PHFD01000082">
    <property type="protein sequence ID" value="PKH47776.1"/>
    <property type="molecule type" value="Genomic_DNA"/>
</dbReference>
<protein>
    <recommendedName>
        <fullName evidence="3">Zona occludens toxin N-terminal domain-containing protein</fullName>
    </recommendedName>
</protein>
<comment type="caution">
    <text evidence="1">The sequence shown here is derived from an EMBL/GenBank/DDBJ whole genome shotgun (WGS) entry which is preliminary data.</text>
</comment>
<dbReference type="InterPro" id="IPR027417">
    <property type="entry name" value="P-loop_NTPase"/>
</dbReference>
<sequence>MIWGYIGHEGAGKSAAMCYFDLLHIAKGGGLFTFPGFEVFNPNITLDDGNHPRLGKSIDMKEFIFSFSDEQKLRNVFVSMDEIQNFFGSDKYMTMYNSLITKYSMQRRKLNFGINYTVQSWNWIDPRLRQLTHFLTVCKDLSRTPWGKEAGLKRGQLIDLVTYDCKGFITGEEWAPLKHFNLNILPVRDWYDSYSTVDPLESFRKLVIKKPEDILDMREGMPRFNPLDDSPLENVPDDVREISQENNARILSKLEEQVDPATLIQVSKALRKVNAK</sequence>
<evidence type="ECO:0008006" key="3">
    <source>
        <dbReference type="Google" id="ProtNLM"/>
    </source>
</evidence>
<name>A0A2J1E024_9CHLR</name>
<evidence type="ECO:0000313" key="1">
    <source>
        <dbReference type="EMBL" id="PKH47776.1"/>
    </source>
</evidence>
<dbReference type="Proteomes" id="UP000233649">
    <property type="component" value="Unassembled WGS sequence"/>
</dbReference>
<reference evidence="1 2" key="1">
    <citation type="journal article" date="2017" name="FEMS Microbiol. Ecol.">
        <title>Reconstructed genomes of novel Dehalococcoides mccartyi strains from 1,2,3,4-tetrachlorodibenzo-p-dioxin-dechlorinating enrichment cultures reveal divergent reductive dehalogenase gene profiles.</title>
        <authorList>
            <person name="Dam H.T."/>
            <person name="Vollmers J."/>
            <person name="Kaster A.K."/>
            <person name="Haggblom M.M."/>
        </authorList>
    </citation>
    <scope>NUCLEOTIDE SEQUENCE [LARGE SCALE GENOMIC DNA]</scope>
    <source>
        <strain evidence="1 2">H1-3-2.001</strain>
    </source>
</reference>
<gene>
    <name evidence="1" type="ORF">CVH13_00253</name>
</gene>
<accession>A0A2J1E024</accession>
<proteinExistence type="predicted"/>
<dbReference type="AlphaFoldDB" id="A0A2J1E024"/>
<evidence type="ECO:0000313" key="2">
    <source>
        <dbReference type="Proteomes" id="UP000233649"/>
    </source>
</evidence>
<dbReference type="Gene3D" id="3.40.50.300">
    <property type="entry name" value="P-loop containing nucleotide triphosphate hydrolases"/>
    <property type="match status" value="1"/>
</dbReference>